<evidence type="ECO:0000313" key="1">
    <source>
        <dbReference type="EMBL" id="PIZ17918.1"/>
    </source>
</evidence>
<proteinExistence type="predicted"/>
<evidence type="ECO:0000313" key="2">
    <source>
        <dbReference type="Proteomes" id="UP000229307"/>
    </source>
</evidence>
<dbReference type="AlphaFoldDB" id="A0A2M7SEH2"/>
<dbReference type="Proteomes" id="UP000229307">
    <property type="component" value="Unassembled WGS sequence"/>
</dbReference>
<reference evidence="2" key="1">
    <citation type="submission" date="2017-09" db="EMBL/GenBank/DDBJ databases">
        <title>Depth-based differentiation of microbial function through sediment-hosted aquifers and enrichment of novel symbionts in the deep terrestrial subsurface.</title>
        <authorList>
            <person name="Probst A.J."/>
            <person name="Ladd B."/>
            <person name="Jarett J.K."/>
            <person name="Geller-Mcgrath D.E."/>
            <person name="Sieber C.M.K."/>
            <person name="Emerson J.B."/>
            <person name="Anantharaman K."/>
            <person name="Thomas B.C."/>
            <person name="Malmstrom R."/>
            <person name="Stieglmeier M."/>
            <person name="Klingl A."/>
            <person name="Woyke T."/>
            <person name="Ryan C.M."/>
            <person name="Banfield J.F."/>
        </authorList>
    </citation>
    <scope>NUCLEOTIDE SEQUENCE [LARGE SCALE GENOMIC DNA]</scope>
</reference>
<gene>
    <name evidence="1" type="ORF">COY52_02135</name>
</gene>
<name>A0A2M7SEH2_9BACT</name>
<dbReference type="EMBL" id="PFMR01000065">
    <property type="protein sequence ID" value="PIZ17918.1"/>
    <property type="molecule type" value="Genomic_DNA"/>
</dbReference>
<organism evidence="1 2">
    <name type="scientific">Candidatus Desantisbacteria bacterium CG_4_10_14_0_8_um_filter_48_22</name>
    <dbReference type="NCBI Taxonomy" id="1974543"/>
    <lineage>
        <taxon>Bacteria</taxon>
        <taxon>Candidatus Desantisiibacteriota</taxon>
    </lineage>
</organism>
<protein>
    <submittedName>
        <fullName evidence="1">Uncharacterized protein</fullName>
    </submittedName>
</protein>
<comment type="caution">
    <text evidence="1">The sequence shown here is derived from an EMBL/GenBank/DDBJ whole genome shotgun (WGS) entry which is preliminary data.</text>
</comment>
<accession>A0A2M7SEH2</accession>
<sequence>MERNKSRGCVITNLYPLYRNTVIGGDARIDLGGFTPAEGTVFSIQVARSNGATKLDDTHPESTFGGTAIRFEADHRLFYMSPSAGELTIKFAAQKIDGAFVADYGDIPNGIDTVGTEFGFDYFLNPNFPILRSFRNELKGVFLGNTGNTIITNKLREYISLGITESLGFIAQYEQSTMDNKSVINTAPICRNYNTFVELRYYKPGGKFETSLRATYTADTYTALPSQSENAATRFLAKYYITPNVRPYITYERISRYYGPGLTSNQDYHHIMPGFEWTIRPATRTEMAIQGGYVINNLNFNVGTYYLKLSHYFLERLSAMLTIGSQTSIDQAFRAYLEVKWEFL</sequence>